<dbReference type="HOGENOM" id="CLU_696454_0_0_1"/>
<dbReference type="InterPro" id="IPR001753">
    <property type="entry name" value="Enoyl-CoA_hydra/iso"/>
</dbReference>
<dbReference type="GeneID" id="27353186"/>
<sequence length="396" mass="43544">MATSIKAAIPAKGVVEMTMANNPIPAATLLEAYTLYSANISGKVVNGIGLAERMFALPNLGVTHAFSKHLRRTNFSHGNPNPYESICFGSAEDVEGVALPYRLNFQIGINSTVEDARSHQAEDGQHLGSKTELASSKSTISRSEIPLVGRCTMTCRNKRVACLLLYGNEKYFSSGWALDVLESTGGDERQSFFDIALKLMVTVYDYPKPTVCAVAGMCPGYALDVANFADITIASKNAAFGNSQVKYGLNPTTHPMFKKMGVQRAKRLIFTEDPMGAEEISFDTQPRKYMPVIEISEREWCALRTGLVDELTEVGQLYGKSMALDKQIGECGSELAVNLKGVCLRVPNMDHIGATYYETRFTNDLLARDLTKKLVAEGLKRIKEKRPKATERLGKW</sequence>
<dbReference type="InterPro" id="IPR029045">
    <property type="entry name" value="ClpP/crotonase-like_dom_sf"/>
</dbReference>
<dbReference type="STRING" id="215243.A0A0D2B8M9"/>
<keyword evidence="2" id="KW-1185">Reference proteome</keyword>
<dbReference type="VEuPathDB" id="FungiDB:PV06_01112"/>
<dbReference type="AlphaFoldDB" id="A0A0D2B8M9"/>
<reference evidence="1 2" key="1">
    <citation type="submission" date="2015-01" db="EMBL/GenBank/DDBJ databases">
        <title>The Genome Sequence of Exophiala oligosperma CBS72588.</title>
        <authorList>
            <consortium name="The Broad Institute Genomics Platform"/>
            <person name="Cuomo C."/>
            <person name="de Hoog S."/>
            <person name="Gorbushina A."/>
            <person name="Stielow B."/>
            <person name="Teixiera M."/>
            <person name="Abouelleil A."/>
            <person name="Chapman S.B."/>
            <person name="Priest M."/>
            <person name="Young S.K."/>
            <person name="Wortman J."/>
            <person name="Nusbaum C."/>
            <person name="Birren B."/>
        </authorList>
    </citation>
    <scope>NUCLEOTIDE SEQUENCE [LARGE SCALE GENOMIC DNA]</scope>
    <source>
        <strain evidence="1 2">CBS 72588</strain>
    </source>
</reference>
<dbReference type="CDD" id="cd06558">
    <property type="entry name" value="crotonase-like"/>
    <property type="match status" value="1"/>
</dbReference>
<dbReference type="EMBL" id="KN847332">
    <property type="protein sequence ID" value="KIW48536.1"/>
    <property type="molecule type" value="Genomic_DNA"/>
</dbReference>
<proteinExistence type="predicted"/>
<organism evidence="1 2">
    <name type="scientific">Exophiala oligosperma</name>
    <dbReference type="NCBI Taxonomy" id="215243"/>
    <lineage>
        <taxon>Eukaryota</taxon>
        <taxon>Fungi</taxon>
        <taxon>Dikarya</taxon>
        <taxon>Ascomycota</taxon>
        <taxon>Pezizomycotina</taxon>
        <taxon>Eurotiomycetes</taxon>
        <taxon>Chaetothyriomycetidae</taxon>
        <taxon>Chaetothyriales</taxon>
        <taxon>Herpotrichiellaceae</taxon>
        <taxon>Exophiala</taxon>
    </lineage>
</organism>
<dbReference type="PANTHER" id="PTHR11941">
    <property type="entry name" value="ENOYL-COA HYDRATASE-RELATED"/>
    <property type="match status" value="1"/>
</dbReference>
<dbReference type="GO" id="GO:0006635">
    <property type="term" value="P:fatty acid beta-oxidation"/>
    <property type="evidence" value="ECO:0007669"/>
    <property type="project" value="TreeGrafter"/>
</dbReference>
<dbReference type="Pfam" id="PF00378">
    <property type="entry name" value="ECH_1"/>
    <property type="match status" value="1"/>
</dbReference>
<accession>A0A0D2B8M9</accession>
<evidence type="ECO:0000313" key="2">
    <source>
        <dbReference type="Proteomes" id="UP000053342"/>
    </source>
</evidence>
<dbReference type="PANTHER" id="PTHR11941:SF54">
    <property type="entry name" value="ENOYL-COA HYDRATASE, MITOCHONDRIAL"/>
    <property type="match status" value="1"/>
</dbReference>
<gene>
    <name evidence="1" type="ORF">PV06_01112</name>
</gene>
<dbReference type="SUPFAM" id="SSF52096">
    <property type="entry name" value="ClpP/crotonase"/>
    <property type="match status" value="1"/>
</dbReference>
<dbReference type="OrthoDB" id="448450at2759"/>
<name>A0A0D2B8M9_9EURO</name>
<evidence type="ECO:0000313" key="1">
    <source>
        <dbReference type="EMBL" id="KIW48536.1"/>
    </source>
</evidence>
<protein>
    <submittedName>
        <fullName evidence="1">Uncharacterized protein</fullName>
    </submittedName>
</protein>
<dbReference type="Gene3D" id="3.90.226.10">
    <property type="entry name" value="2-enoyl-CoA Hydratase, Chain A, domain 1"/>
    <property type="match status" value="1"/>
</dbReference>
<dbReference type="RefSeq" id="XP_016268752.1">
    <property type="nucleotide sequence ID" value="XM_016401699.1"/>
</dbReference>
<dbReference type="GO" id="GO:0003824">
    <property type="term" value="F:catalytic activity"/>
    <property type="evidence" value="ECO:0007669"/>
    <property type="project" value="UniProtKB-ARBA"/>
</dbReference>
<dbReference type="Proteomes" id="UP000053342">
    <property type="component" value="Unassembled WGS sequence"/>
</dbReference>